<organism evidence="1 2">
    <name type="scientific">Plenodomus tracheiphilus IPT5</name>
    <dbReference type="NCBI Taxonomy" id="1408161"/>
    <lineage>
        <taxon>Eukaryota</taxon>
        <taxon>Fungi</taxon>
        <taxon>Dikarya</taxon>
        <taxon>Ascomycota</taxon>
        <taxon>Pezizomycotina</taxon>
        <taxon>Dothideomycetes</taxon>
        <taxon>Pleosporomycetidae</taxon>
        <taxon>Pleosporales</taxon>
        <taxon>Pleosporineae</taxon>
        <taxon>Leptosphaeriaceae</taxon>
        <taxon>Plenodomus</taxon>
    </lineage>
</organism>
<name>A0A6A7AZX8_9PLEO</name>
<evidence type="ECO:0000313" key="2">
    <source>
        <dbReference type="Proteomes" id="UP000799423"/>
    </source>
</evidence>
<reference evidence="1" key="1">
    <citation type="submission" date="2020-01" db="EMBL/GenBank/DDBJ databases">
        <authorList>
            <consortium name="DOE Joint Genome Institute"/>
            <person name="Haridas S."/>
            <person name="Albert R."/>
            <person name="Binder M."/>
            <person name="Bloem J."/>
            <person name="Labutti K."/>
            <person name="Salamov A."/>
            <person name="Andreopoulos B."/>
            <person name="Baker S.E."/>
            <person name="Barry K."/>
            <person name="Bills G."/>
            <person name="Bluhm B.H."/>
            <person name="Cannon C."/>
            <person name="Castanera R."/>
            <person name="Culley D.E."/>
            <person name="Daum C."/>
            <person name="Ezra D."/>
            <person name="Gonzalez J.B."/>
            <person name="Henrissat B."/>
            <person name="Kuo A."/>
            <person name="Liang C."/>
            <person name="Lipzen A."/>
            <person name="Lutzoni F."/>
            <person name="Magnuson J."/>
            <person name="Mondo S."/>
            <person name="Nolan M."/>
            <person name="Ohm R."/>
            <person name="Pangilinan J."/>
            <person name="Park H.-J."/>
            <person name="Ramirez L."/>
            <person name="Alfaro M."/>
            <person name="Sun H."/>
            <person name="Tritt A."/>
            <person name="Yoshinaga Y."/>
            <person name="Zwiers L.-H."/>
            <person name="Turgeon B.G."/>
            <person name="Goodwin S.B."/>
            <person name="Spatafora J.W."/>
            <person name="Crous P.W."/>
            <person name="Grigoriev I.V."/>
        </authorList>
    </citation>
    <scope>NUCLEOTIDE SEQUENCE</scope>
    <source>
        <strain evidence="1">IPT5</strain>
    </source>
</reference>
<keyword evidence="2" id="KW-1185">Reference proteome</keyword>
<dbReference type="OrthoDB" id="3682427at2759"/>
<dbReference type="EMBL" id="MU006315">
    <property type="protein sequence ID" value="KAF2848800.1"/>
    <property type="molecule type" value="Genomic_DNA"/>
</dbReference>
<protein>
    <submittedName>
        <fullName evidence="1">Uncharacterized protein</fullName>
    </submittedName>
</protein>
<accession>A0A6A7AZX8</accession>
<dbReference type="Proteomes" id="UP000799423">
    <property type="component" value="Unassembled WGS sequence"/>
</dbReference>
<dbReference type="AlphaFoldDB" id="A0A6A7AZX8"/>
<sequence>MSCQPFTSIPTPPTLLPSCAVPVGGSNSSILDACCNGHINAISIYSSPDADPNSEDNDGCFQFCVTDSPDMVRGCLTEKMKAYEEGENMFQCFNTRSTKMTRGGYASGASAKGGLGWTVGVLMGLGFVGAMIGTI</sequence>
<gene>
    <name evidence="1" type="ORF">T440DRAFT_147308</name>
</gene>
<evidence type="ECO:0000313" key="1">
    <source>
        <dbReference type="EMBL" id="KAF2848800.1"/>
    </source>
</evidence>
<proteinExistence type="predicted"/>